<dbReference type="AlphaFoldDB" id="A0A7S3B6C1"/>
<dbReference type="EMBL" id="HBHX01046926">
    <property type="protein sequence ID" value="CAE0126235.1"/>
    <property type="molecule type" value="Transcribed_RNA"/>
</dbReference>
<sequence length="305" mass="32703">MRAPHDTLRSHRLKRQMFEDNWCFRYERALLGRRRVSAYSRRCVDQREVIISRSRRLTTASVTISDPVSAASAAAAPSTAAKRCFLSIDCSKPLDHLGSCNDKRIKVDMKAPGSFSWALLSGSSANRSQPSSKPTLPALQPKEILKPWHKMPGPTAEVYMPKPPKPKPPGPSPREVVEIQLEALRRAGPPAPPKPPLVYPTALAPSRVSVPAVSTGVAVTGMPSASATTVGAAAEQASLVPEVVATAGEAAEKVWLISEEEVRVIPEADEQASSLNPSPAHLPAAQASASWKPAADAFLDTFLTL</sequence>
<evidence type="ECO:0000313" key="1">
    <source>
        <dbReference type="EMBL" id="CAE0126235.1"/>
    </source>
</evidence>
<reference evidence="1" key="1">
    <citation type="submission" date="2021-01" db="EMBL/GenBank/DDBJ databases">
        <authorList>
            <person name="Corre E."/>
            <person name="Pelletier E."/>
            <person name="Niang G."/>
            <person name="Scheremetjew M."/>
            <person name="Finn R."/>
            <person name="Kale V."/>
            <person name="Holt S."/>
            <person name="Cochrane G."/>
            <person name="Meng A."/>
            <person name="Brown T."/>
            <person name="Cohen L."/>
        </authorList>
    </citation>
    <scope>NUCLEOTIDE SEQUENCE</scope>
    <source>
        <strain evidence="1">CCMP281</strain>
    </source>
</reference>
<proteinExistence type="predicted"/>
<protein>
    <submittedName>
        <fullName evidence="1">Uncharacterized protein</fullName>
    </submittedName>
</protein>
<gene>
    <name evidence="1" type="ORF">HERI1096_LOCUS25983</name>
</gene>
<name>A0A7S3B6C1_9EUKA</name>
<accession>A0A7S3B6C1</accession>
<organism evidence="1">
    <name type="scientific">Haptolina ericina</name>
    <dbReference type="NCBI Taxonomy" id="156174"/>
    <lineage>
        <taxon>Eukaryota</taxon>
        <taxon>Haptista</taxon>
        <taxon>Haptophyta</taxon>
        <taxon>Prymnesiophyceae</taxon>
        <taxon>Prymnesiales</taxon>
        <taxon>Prymnesiaceae</taxon>
        <taxon>Haptolina</taxon>
    </lineage>
</organism>